<dbReference type="Proteomes" id="UP000007266">
    <property type="component" value="Linkage group 8"/>
</dbReference>
<organism evidence="1 2">
    <name type="scientific">Tribolium castaneum</name>
    <name type="common">Red flour beetle</name>
    <dbReference type="NCBI Taxonomy" id="7070"/>
    <lineage>
        <taxon>Eukaryota</taxon>
        <taxon>Metazoa</taxon>
        <taxon>Ecdysozoa</taxon>
        <taxon>Arthropoda</taxon>
        <taxon>Hexapoda</taxon>
        <taxon>Insecta</taxon>
        <taxon>Pterygota</taxon>
        <taxon>Neoptera</taxon>
        <taxon>Endopterygota</taxon>
        <taxon>Coleoptera</taxon>
        <taxon>Polyphaga</taxon>
        <taxon>Cucujiformia</taxon>
        <taxon>Tenebrionidae</taxon>
        <taxon>Tenebrionidae incertae sedis</taxon>
        <taxon>Tribolium</taxon>
    </lineage>
</organism>
<gene>
    <name evidence="1" type="primary">AUGUSTUS-3.0.2_34080</name>
    <name evidence="1" type="ORF">TcasGA2_TC034080</name>
</gene>
<dbReference type="PANTHER" id="PTHR21636:SF2">
    <property type="entry name" value="PROTEIN DOK-7"/>
    <property type="match status" value="1"/>
</dbReference>
<sequence>MVDNNCIIEGTVKFRDGKKWKSRWCVMRKLSPVAGNVFNFRVVDTIGEVLVDPSSAQRESLESAHGKQALGTPLPKVASLTLDYLIYSPIAIKTKPLTSGIGHFLSCSC</sequence>
<evidence type="ECO:0000313" key="1">
    <source>
        <dbReference type="EMBL" id="KYB25852.1"/>
    </source>
</evidence>
<reference evidence="1 2" key="1">
    <citation type="journal article" date="2008" name="Nature">
        <title>The genome of the model beetle and pest Tribolium castaneum.</title>
        <authorList>
            <consortium name="Tribolium Genome Sequencing Consortium"/>
            <person name="Richards S."/>
            <person name="Gibbs R.A."/>
            <person name="Weinstock G.M."/>
            <person name="Brown S.J."/>
            <person name="Denell R."/>
            <person name="Beeman R.W."/>
            <person name="Gibbs R."/>
            <person name="Beeman R.W."/>
            <person name="Brown S.J."/>
            <person name="Bucher G."/>
            <person name="Friedrich M."/>
            <person name="Grimmelikhuijzen C.J."/>
            <person name="Klingler M."/>
            <person name="Lorenzen M."/>
            <person name="Richards S."/>
            <person name="Roth S."/>
            <person name="Schroder R."/>
            <person name="Tautz D."/>
            <person name="Zdobnov E.M."/>
            <person name="Muzny D."/>
            <person name="Gibbs R.A."/>
            <person name="Weinstock G.M."/>
            <person name="Attaway T."/>
            <person name="Bell S."/>
            <person name="Buhay C.J."/>
            <person name="Chandrabose M.N."/>
            <person name="Chavez D."/>
            <person name="Clerk-Blankenburg K.P."/>
            <person name="Cree A."/>
            <person name="Dao M."/>
            <person name="Davis C."/>
            <person name="Chacko J."/>
            <person name="Dinh H."/>
            <person name="Dugan-Rocha S."/>
            <person name="Fowler G."/>
            <person name="Garner T.T."/>
            <person name="Garnes J."/>
            <person name="Gnirke A."/>
            <person name="Hawes A."/>
            <person name="Hernandez J."/>
            <person name="Hines S."/>
            <person name="Holder M."/>
            <person name="Hume J."/>
            <person name="Jhangiani S.N."/>
            <person name="Joshi V."/>
            <person name="Khan Z.M."/>
            <person name="Jackson L."/>
            <person name="Kovar C."/>
            <person name="Kowis A."/>
            <person name="Lee S."/>
            <person name="Lewis L.R."/>
            <person name="Margolis J."/>
            <person name="Morgan M."/>
            <person name="Nazareth L.V."/>
            <person name="Nguyen N."/>
            <person name="Okwuonu G."/>
            <person name="Parker D."/>
            <person name="Richards S."/>
            <person name="Ruiz S.J."/>
            <person name="Santibanez J."/>
            <person name="Savard J."/>
            <person name="Scherer S.E."/>
            <person name="Schneider B."/>
            <person name="Sodergren E."/>
            <person name="Tautz D."/>
            <person name="Vattahil S."/>
            <person name="Villasana D."/>
            <person name="White C.S."/>
            <person name="Wright R."/>
            <person name="Park Y."/>
            <person name="Beeman R.W."/>
            <person name="Lord J."/>
            <person name="Oppert B."/>
            <person name="Lorenzen M."/>
            <person name="Brown S."/>
            <person name="Wang L."/>
            <person name="Savard J."/>
            <person name="Tautz D."/>
            <person name="Richards S."/>
            <person name="Weinstock G."/>
            <person name="Gibbs R.A."/>
            <person name="Liu Y."/>
            <person name="Worley K."/>
            <person name="Weinstock G."/>
            <person name="Elsik C.G."/>
            <person name="Reese J.T."/>
            <person name="Elhaik E."/>
            <person name="Landan G."/>
            <person name="Graur D."/>
            <person name="Arensburger P."/>
            <person name="Atkinson P."/>
            <person name="Beeman R.W."/>
            <person name="Beidler J."/>
            <person name="Brown S.J."/>
            <person name="Demuth J.P."/>
            <person name="Drury D.W."/>
            <person name="Du Y.Z."/>
            <person name="Fujiwara H."/>
            <person name="Lorenzen M."/>
            <person name="Maselli V."/>
            <person name="Osanai M."/>
            <person name="Park Y."/>
            <person name="Robertson H.M."/>
            <person name="Tu Z."/>
            <person name="Wang J.J."/>
            <person name="Wang S."/>
            <person name="Richards S."/>
            <person name="Song H."/>
            <person name="Zhang L."/>
            <person name="Sodergren E."/>
            <person name="Werner D."/>
            <person name="Stanke M."/>
            <person name="Morgenstern B."/>
            <person name="Solovyev V."/>
            <person name="Kosarev P."/>
            <person name="Brown G."/>
            <person name="Chen H.C."/>
            <person name="Ermolaeva O."/>
            <person name="Hlavina W."/>
            <person name="Kapustin Y."/>
            <person name="Kiryutin B."/>
            <person name="Kitts P."/>
            <person name="Maglott D."/>
            <person name="Pruitt K."/>
            <person name="Sapojnikov V."/>
            <person name="Souvorov A."/>
            <person name="Mackey A.J."/>
            <person name="Waterhouse R.M."/>
            <person name="Wyder S."/>
            <person name="Zdobnov E.M."/>
            <person name="Zdobnov E.M."/>
            <person name="Wyder S."/>
            <person name="Kriventseva E.V."/>
            <person name="Kadowaki T."/>
            <person name="Bork P."/>
            <person name="Aranda M."/>
            <person name="Bao R."/>
            <person name="Beermann A."/>
            <person name="Berns N."/>
            <person name="Bolognesi R."/>
            <person name="Bonneton F."/>
            <person name="Bopp D."/>
            <person name="Brown S.J."/>
            <person name="Bucher G."/>
            <person name="Butts T."/>
            <person name="Chaumot A."/>
            <person name="Denell R.E."/>
            <person name="Ferrier D.E."/>
            <person name="Friedrich M."/>
            <person name="Gordon C.M."/>
            <person name="Jindra M."/>
            <person name="Klingler M."/>
            <person name="Lan Q."/>
            <person name="Lattorff H.M."/>
            <person name="Laudet V."/>
            <person name="von Levetsow C."/>
            <person name="Liu Z."/>
            <person name="Lutz R."/>
            <person name="Lynch J.A."/>
            <person name="da Fonseca R.N."/>
            <person name="Posnien N."/>
            <person name="Reuter R."/>
            <person name="Roth S."/>
            <person name="Savard J."/>
            <person name="Schinko J.B."/>
            <person name="Schmitt C."/>
            <person name="Schoppmeier M."/>
            <person name="Schroder R."/>
            <person name="Shippy T.D."/>
            <person name="Simonnet F."/>
            <person name="Marques-Souza H."/>
            <person name="Tautz D."/>
            <person name="Tomoyasu Y."/>
            <person name="Trauner J."/>
            <person name="Van der Zee M."/>
            <person name="Vervoort M."/>
            <person name="Wittkopp N."/>
            <person name="Wimmer E.A."/>
            <person name="Yang X."/>
            <person name="Jones A.K."/>
            <person name="Sattelle D.B."/>
            <person name="Ebert P.R."/>
            <person name="Nelson D."/>
            <person name="Scott J.G."/>
            <person name="Beeman R.W."/>
            <person name="Muthukrishnan S."/>
            <person name="Kramer K.J."/>
            <person name="Arakane Y."/>
            <person name="Beeman R.W."/>
            <person name="Zhu Q."/>
            <person name="Hogenkamp D."/>
            <person name="Dixit R."/>
            <person name="Oppert B."/>
            <person name="Jiang H."/>
            <person name="Zou Z."/>
            <person name="Marshall J."/>
            <person name="Elpidina E."/>
            <person name="Vinokurov K."/>
            <person name="Oppert C."/>
            <person name="Zou Z."/>
            <person name="Evans J."/>
            <person name="Lu Z."/>
            <person name="Zhao P."/>
            <person name="Sumathipala N."/>
            <person name="Altincicek B."/>
            <person name="Vilcinskas A."/>
            <person name="Williams M."/>
            <person name="Hultmark D."/>
            <person name="Hetru C."/>
            <person name="Jiang H."/>
            <person name="Grimmelikhuijzen C.J."/>
            <person name="Hauser F."/>
            <person name="Cazzamali G."/>
            <person name="Williamson M."/>
            <person name="Park Y."/>
            <person name="Li B."/>
            <person name="Tanaka Y."/>
            <person name="Predel R."/>
            <person name="Neupert S."/>
            <person name="Schachtner J."/>
            <person name="Verleyen P."/>
            <person name="Raible F."/>
            <person name="Bork P."/>
            <person name="Friedrich M."/>
            <person name="Walden K.K."/>
            <person name="Robertson H.M."/>
            <person name="Angeli S."/>
            <person name="Foret S."/>
            <person name="Bucher G."/>
            <person name="Schuetz S."/>
            <person name="Maleszka R."/>
            <person name="Wimmer E.A."/>
            <person name="Beeman R.W."/>
            <person name="Lorenzen M."/>
            <person name="Tomoyasu Y."/>
            <person name="Miller S.C."/>
            <person name="Grossmann D."/>
            <person name="Bucher G."/>
        </authorList>
    </citation>
    <scope>NUCLEOTIDE SEQUENCE [LARGE SCALE GENOMIC DNA]</scope>
    <source>
        <strain evidence="1 2">Georgia GA2</strain>
    </source>
</reference>
<protein>
    <submittedName>
        <fullName evidence="1">Uncharacterized protein</fullName>
    </submittedName>
</protein>
<keyword evidence="2" id="KW-1185">Reference proteome</keyword>
<proteinExistence type="predicted"/>
<dbReference type="GO" id="GO:0019901">
    <property type="term" value="F:protein kinase binding"/>
    <property type="evidence" value="ECO:0007669"/>
    <property type="project" value="InterPro"/>
</dbReference>
<dbReference type="InParanoid" id="A0A139WD69"/>
<dbReference type="InterPro" id="IPR037746">
    <property type="entry name" value="Dok-7"/>
</dbReference>
<reference evidence="1 2" key="2">
    <citation type="journal article" date="2010" name="Nucleic Acids Res.">
        <title>BeetleBase in 2010: revisions to provide comprehensive genomic information for Tribolium castaneum.</title>
        <authorList>
            <person name="Kim H.S."/>
            <person name="Murphy T."/>
            <person name="Xia J."/>
            <person name="Caragea D."/>
            <person name="Park Y."/>
            <person name="Beeman R.W."/>
            <person name="Lorenzen M.D."/>
            <person name="Butcher S."/>
            <person name="Manak J.R."/>
            <person name="Brown S.J."/>
        </authorList>
    </citation>
    <scope>GENOME REANNOTATION</scope>
    <source>
        <strain evidence="1 2">Georgia GA2</strain>
    </source>
</reference>
<dbReference type="EMBL" id="KQ971361">
    <property type="protein sequence ID" value="KYB25852.1"/>
    <property type="molecule type" value="Genomic_DNA"/>
</dbReference>
<dbReference type="InterPro" id="IPR011993">
    <property type="entry name" value="PH-like_dom_sf"/>
</dbReference>
<dbReference type="PANTHER" id="PTHR21636">
    <property type="entry name" value="PROTEIN DOK-7"/>
    <property type="match status" value="1"/>
</dbReference>
<dbReference type="STRING" id="7070.A0A139WD69"/>
<name>A0A139WD69_TRICA</name>
<dbReference type="Gene3D" id="2.30.29.30">
    <property type="entry name" value="Pleckstrin-homology domain (PH domain)/Phosphotyrosine-binding domain (PTB)"/>
    <property type="match status" value="1"/>
</dbReference>
<evidence type="ECO:0000313" key="2">
    <source>
        <dbReference type="Proteomes" id="UP000007266"/>
    </source>
</evidence>
<accession>A0A139WD69</accession>
<dbReference type="AlphaFoldDB" id="A0A139WD69"/>